<name>A0ABD3UIQ6_SINWO</name>
<protein>
    <submittedName>
        <fullName evidence="2">Uncharacterized protein</fullName>
    </submittedName>
</protein>
<sequence>MCSQMIRKSRKDEKAHTGQLHQSVTIGNVRDDKKTLVEFMIKPRNEKRMTYHLIIWLRTGNTLFYNKLMIRDQYKSQLTAGRKIHLRSAPYGQARDIDLTEECLRTRNNTLLLVTTSKSKMKQKPINKYKCGPGPHIQCGKTHFSLEHEAVVLKNLN</sequence>
<proteinExistence type="predicted"/>
<reference evidence="2 3" key="1">
    <citation type="submission" date="2024-11" db="EMBL/GenBank/DDBJ databases">
        <title>Chromosome-level genome assembly of the freshwater bivalve Anodonta woodiana.</title>
        <authorList>
            <person name="Chen X."/>
        </authorList>
    </citation>
    <scope>NUCLEOTIDE SEQUENCE [LARGE SCALE GENOMIC DNA]</scope>
    <source>
        <strain evidence="2">MN2024</strain>
        <tissue evidence="2">Gills</tissue>
    </source>
</reference>
<accession>A0ABD3UIQ6</accession>
<gene>
    <name evidence="2" type="ORF">ACJMK2_019074</name>
</gene>
<dbReference type="AlphaFoldDB" id="A0ABD3UIQ6"/>
<evidence type="ECO:0000313" key="2">
    <source>
        <dbReference type="EMBL" id="KAL3848200.1"/>
    </source>
</evidence>
<dbReference type="Proteomes" id="UP001634394">
    <property type="component" value="Unassembled WGS sequence"/>
</dbReference>
<dbReference type="EMBL" id="JBJQND010000016">
    <property type="protein sequence ID" value="KAL3848200.1"/>
    <property type="molecule type" value="Genomic_DNA"/>
</dbReference>
<comment type="caution">
    <text evidence="2">The sequence shown here is derived from an EMBL/GenBank/DDBJ whole genome shotgun (WGS) entry which is preliminary data.</text>
</comment>
<keyword evidence="3" id="KW-1185">Reference proteome</keyword>
<organism evidence="2 3">
    <name type="scientific">Sinanodonta woodiana</name>
    <name type="common">Chinese pond mussel</name>
    <name type="synonym">Anodonta woodiana</name>
    <dbReference type="NCBI Taxonomy" id="1069815"/>
    <lineage>
        <taxon>Eukaryota</taxon>
        <taxon>Metazoa</taxon>
        <taxon>Spiralia</taxon>
        <taxon>Lophotrochozoa</taxon>
        <taxon>Mollusca</taxon>
        <taxon>Bivalvia</taxon>
        <taxon>Autobranchia</taxon>
        <taxon>Heteroconchia</taxon>
        <taxon>Palaeoheterodonta</taxon>
        <taxon>Unionida</taxon>
        <taxon>Unionoidea</taxon>
        <taxon>Unionidae</taxon>
        <taxon>Unioninae</taxon>
        <taxon>Sinanodonta</taxon>
    </lineage>
</organism>
<evidence type="ECO:0000256" key="1">
    <source>
        <dbReference type="SAM" id="MobiDB-lite"/>
    </source>
</evidence>
<feature type="region of interest" description="Disordered" evidence="1">
    <location>
        <begin position="1"/>
        <end position="21"/>
    </location>
</feature>
<evidence type="ECO:0000313" key="3">
    <source>
        <dbReference type="Proteomes" id="UP001634394"/>
    </source>
</evidence>